<dbReference type="InterPro" id="IPR005901">
    <property type="entry name" value="GLPGLI"/>
</dbReference>
<proteinExistence type="predicted"/>
<keyword evidence="1" id="KW-0732">Signal</keyword>
<gene>
    <name evidence="2" type="ORF">Q73A0000_05460</name>
</gene>
<dbReference type="EMBL" id="CP040442">
    <property type="protein sequence ID" value="QOW09847.1"/>
    <property type="molecule type" value="Genomic_DNA"/>
</dbReference>
<evidence type="ECO:0000313" key="3">
    <source>
        <dbReference type="Proteomes" id="UP000594195"/>
    </source>
</evidence>
<protein>
    <submittedName>
        <fullName evidence="2">GLPGLI family protein</fullName>
    </submittedName>
</protein>
<feature type="signal peptide" evidence="1">
    <location>
        <begin position="1"/>
        <end position="17"/>
    </location>
</feature>
<evidence type="ECO:0000256" key="1">
    <source>
        <dbReference type="SAM" id="SignalP"/>
    </source>
</evidence>
<sequence>MKNILLFILFLSNFCFAQSHRFIYEYKFVADSTKSDSIIVENTRLEIFKDHSEFVSDLNAIRDSLSATRKNIGDEDGAFPIGNYKNIVYKSKELNYSLEFVGIQPFKVLQNEKLNWELLKETKNIQGYHCQKAIINFGKRNWIAWFTQEIPLQEGPSVFGNLPGLIIQINDEKNQHSFSLIANYKTANVKTNIIERPYLLSATITRSQFNKKWNIYRNNPIGGTEQFMIMNPGLLSGKSFDAHGNEMDLTQAKREELNYAKRLIGDVNNYLDLELYK</sequence>
<dbReference type="Proteomes" id="UP000594195">
    <property type="component" value="Chromosome"/>
</dbReference>
<dbReference type="RefSeq" id="WP_193813064.1">
    <property type="nucleotide sequence ID" value="NZ_CP040442.1"/>
</dbReference>
<name>A0A7M2Y6H1_9FLAO</name>
<dbReference type="Pfam" id="PF22252">
    <property type="entry name" value="PNGase_F-II_N"/>
    <property type="match status" value="1"/>
</dbReference>
<accession>A0A7M2Y6H1</accession>
<evidence type="ECO:0000313" key="2">
    <source>
        <dbReference type="EMBL" id="QOW09847.1"/>
    </source>
</evidence>
<feature type="chain" id="PRO_5032944493" evidence="1">
    <location>
        <begin position="18"/>
        <end position="277"/>
    </location>
</feature>
<reference evidence="2 3" key="1">
    <citation type="submission" date="2019-05" db="EMBL/GenBank/DDBJ databases">
        <title>Chryseobacterium sp. isolated from King George Island, maritime Antarctica.</title>
        <authorList>
            <person name="Peng X."/>
        </authorList>
    </citation>
    <scope>NUCLEOTIDE SEQUENCE [LARGE SCALE GENOMIC DNA]</scope>
    <source>
        <strain evidence="2 3">7-3A</strain>
    </source>
</reference>
<dbReference type="KEGG" id="kfa:Q73A0000_05460"/>
<dbReference type="NCBIfam" id="TIGR01200">
    <property type="entry name" value="GLPGLI"/>
    <property type="match status" value="1"/>
</dbReference>
<keyword evidence="3" id="KW-1185">Reference proteome</keyword>
<organism evidence="2 3">
    <name type="scientific">Kaistella flava</name>
    <name type="common">ex Peng et al. 2021</name>
    <dbReference type="NCBI Taxonomy" id="2038776"/>
    <lineage>
        <taxon>Bacteria</taxon>
        <taxon>Pseudomonadati</taxon>
        <taxon>Bacteroidota</taxon>
        <taxon>Flavobacteriia</taxon>
        <taxon>Flavobacteriales</taxon>
        <taxon>Weeksellaceae</taxon>
        <taxon>Chryseobacterium group</taxon>
        <taxon>Kaistella</taxon>
    </lineage>
</organism>
<dbReference type="AlphaFoldDB" id="A0A7M2Y6H1"/>